<dbReference type="EMBL" id="JACDZE010000001">
    <property type="protein sequence ID" value="MBA5628484.1"/>
    <property type="molecule type" value="Genomic_DNA"/>
</dbReference>
<name>A0A838ZJE8_9FLAO</name>
<dbReference type="InterPro" id="IPR009078">
    <property type="entry name" value="Ferritin-like_SF"/>
</dbReference>
<evidence type="ECO:0000259" key="1">
    <source>
        <dbReference type="SMART" id="SM00746"/>
    </source>
</evidence>
<evidence type="ECO:0000313" key="3">
    <source>
        <dbReference type="Proteomes" id="UP000552241"/>
    </source>
</evidence>
<reference evidence="2 3" key="1">
    <citation type="submission" date="2020-07" db="EMBL/GenBank/DDBJ databases">
        <title>Moheibacter lacus sp. nov., a member of the family Flavobacteriaceae isolated from freshwater lake sediment.</title>
        <authorList>
            <person name="Liu Y."/>
        </authorList>
    </citation>
    <scope>NUCLEOTIDE SEQUENCE [LARGE SCALE GENOMIC DNA]</scope>
    <source>
        <strain evidence="2 3">BDHS18</strain>
    </source>
</reference>
<dbReference type="InterPro" id="IPR012348">
    <property type="entry name" value="RNR-like"/>
</dbReference>
<dbReference type="InterPro" id="IPR011017">
    <property type="entry name" value="TRASH_dom"/>
</dbReference>
<dbReference type="PROSITE" id="PS51257">
    <property type="entry name" value="PROKAR_LIPOPROTEIN"/>
    <property type="match status" value="1"/>
</dbReference>
<comment type="caution">
    <text evidence="2">The sequence shown here is derived from an EMBL/GenBank/DDBJ whole genome shotgun (WGS) entry which is preliminary data.</text>
</comment>
<proteinExistence type="predicted"/>
<sequence length="98" mass="10996">MKTIQILSVSILSIMAISCNQKEEQTEIEVHKADEQMMHAAHKLDVEVENDLDPVCGMKTAEHLSDTIQYQGKVYGFCSAGCKETFAENPENFLSKMN</sequence>
<dbReference type="SUPFAM" id="SSF47240">
    <property type="entry name" value="Ferritin-like"/>
    <property type="match status" value="1"/>
</dbReference>
<dbReference type="AlphaFoldDB" id="A0A838ZJE8"/>
<dbReference type="Gene3D" id="1.10.620.20">
    <property type="entry name" value="Ribonucleotide Reductase, subunit A"/>
    <property type="match status" value="1"/>
</dbReference>
<dbReference type="GO" id="GO:0016491">
    <property type="term" value="F:oxidoreductase activity"/>
    <property type="evidence" value="ECO:0007669"/>
    <property type="project" value="InterPro"/>
</dbReference>
<keyword evidence="3" id="KW-1185">Reference proteome</keyword>
<protein>
    <submittedName>
        <fullName evidence="2">YHS domain-containing protein</fullName>
    </submittedName>
</protein>
<dbReference type="SMART" id="SM00746">
    <property type="entry name" value="TRASH"/>
    <property type="match status" value="1"/>
</dbReference>
<dbReference type="RefSeq" id="WP_182042081.1">
    <property type="nucleotide sequence ID" value="NZ_JACDZE010000001.1"/>
</dbReference>
<gene>
    <name evidence="2" type="ORF">HU137_01720</name>
</gene>
<dbReference type="InterPro" id="IPR007029">
    <property type="entry name" value="YHS_dom"/>
</dbReference>
<dbReference type="Proteomes" id="UP000552241">
    <property type="component" value="Unassembled WGS sequence"/>
</dbReference>
<feature type="domain" description="TRASH" evidence="1">
    <location>
        <begin position="53"/>
        <end position="90"/>
    </location>
</feature>
<accession>A0A838ZJE8</accession>
<dbReference type="Pfam" id="PF04945">
    <property type="entry name" value="YHS"/>
    <property type="match status" value="1"/>
</dbReference>
<evidence type="ECO:0000313" key="2">
    <source>
        <dbReference type="EMBL" id="MBA5628484.1"/>
    </source>
</evidence>
<organism evidence="2 3">
    <name type="scientific">Moheibacter lacus</name>
    <dbReference type="NCBI Taxonomy" id="2745851"/>
    <lineage>
        <taxon>Bacteria</taxon>
        <taxon>Pseudomonadati</taxon>
        <taxon>Bacteroidota</taxon>
        <taxon>Flavobacteriia</taxon>
        <taxon>Flavobacteriales</taxon>
        <taxon>Weeksellaceae</taxon>
        <taxon>Moheibacter</taxon>
    </lineage>
</organism>